<comment type="caution">
    <text evidence="2">The sequence shown here is derived from an EMBL/GenBank/DDBJ whole genome shotgun (WGS) entry which is preliminary data.</text>
</comment>
<keyword evidence="3" id="KW-1185">Reference proteome</keyword>
<accession>A0A5B7J894</accession>
<evidence type="ECO:0000256" key="1">
    <source>
        <dbReference type="SAM" id="MobiDB-lite"/>
    </source>
</evidence>
<evidence type="ECO:0000313" key="3">
    <source>
        <dbReference type="Proteomes" id="UP000324222"/>
    </source>
</evidence>
<dbReference type="Proteomes" id="UP000324222">
    <property type="component" value="Unassembled WGS sequence"/>
</dbReference>
<evidence type="ECO:0000313" key="2">
    <source>
        <dbReference type="EMBL" id="MPC89677.1"/>
    </source>
</evidence>
<organism evidence="2 3">
    <name type="scientific">Portunus trituberculatus</name>
    <name type="common">Swimming crab</name>
    <name type="synonym">Neptunus trituberculatus</name>
    <dbReference type="NCBI Taxonomy" id="210409"/>
    <lineage>
        <taxon>Eukaryota</taxon>
        <taxon>Metazoa</taxon>
        <taxon>Ecdysozoa</taxon>
        <taxon>Arthropoda</taxon>
        <taxon>Crustacea</taxon>
        <taxon>Multicrustacea</taxon>
        <taxon>Malacostraca</taxon>
        <taxon>Eumalacostraca</taxon>
        <taxon>Eucarida</taxon>
        <taxon>Decapoda</taxon>
        <taxon>Pleocyemata</taxon>
        <taxon>Brachyura</taxon>
        <taxon>Eubrachyura</taxon>
        <taxon>Portunoidea</taxon>
        <taxon>Portunidae</taxon>
        <taxon>Portuninae</taxon>
        <taxon>Portunus</taxon>
    </lineage>
</organism>
<proteinExistence type="predicted"/>
<sequence length="108" mass="12577">MHLSPPFLLPSSFTFLLKLFFSTLLLRHHHHHHHYHHHHLLLSSIFFAPRSQHRPSPPHRNDKQQRSQLHANTHLACARSLLARARTEAGRVGLNGEATSKNSRTVRW</sequence>
<gene>
    <name evidence="2" type="ORF">E2C01_084631</name>
</gene>
<name>A0A5B7J894_PORTR</name>
<dbReference type="AlphaFoldDB" id="A0A5B7J894"/>
<protein>
    <submittedName>
        <fullName evidence="2">Uncharacterized protein</fullName>
    </submittedName>
</protein>
<dbReference type="EMBL" id="VSRR010081812">
    <property type="protein sequence ID" value="MPC89677.1"/>
    <property type="molecule type" value="Genomic_DNA"/>
</dbReference>
<reference evidence="2 3" key="1">
    <citation type="submission" date="2019-05" db="EMBL/GenBank/DDBJ databases">
        <title>Another draft genome of Portunus trituberculatus and its Hox gene families provides insights of decapod evolution.</title>
        <authorList>
            <person name="Jeong J.-H."/>
            <person name="Song I."/>
            <person name="Kim S."/>
            <person name="Choi T."/>
            <person name="Kim D."/>
            <person name="Ryu S."/>
            <person name="Kim W."/>
        </authorList>
    </citation>
    <scope>NUCLEOTIDE SEQUENCE [LARGE SCALE GENOMIC DNA]</scope>
    <source>
        <tissue evidence="2">Muscle</tissue>
    </source>
</reference>
<feature type="region of interest" description="Disordered" evidence="1">
    <location>
        <begin position="51"/>
        <end position="71"/>
    </location>
</feature>